<keyword evidence="3" id="KW-1185">Reference proteome</keyword>
<organism evidence="2 3">
    <name type="scientific">Henosepilachna vigintioctopunctata</name>
    <dbReference type="NCBI Taxonomy" id="420089"/>
    <lineage>
        <taxon>Eukaryota</taxon>
        <taxon>Metazoa</taxon>
        <taxon>Ecdysozoa</taxon>
        <taxon>Arthropoda</taxon>
        <taxon>Hexapoda</taxon>
        <taxon>Insecta</taxon>
        <taxon>Pterygota</taxon>
        <taxon>Neoptera</taxon>
        <taxon>Endopterygota</taxon>
        <taxon>Coleoptera</taxon>
        <taxon>Polyphaga</taxon>
        <taxon>Cucujiformia</taxon>
        <taxon>Coccinelloidea</taxon>
        <taxon>Coccinellidae</taxon>
        <taxon>Epilachninae</taxon>
        <taxon>Epilachnini</taxon>
        <taxon>Henosepilachna</taxon>
    </lineage>
</organism>
<evidence type="ECO:0000256" key="1">
    <source>
        <dbReference type="SAM" id="SignalP"/>
    </source>
</evidence>
<dbReference type="Proteomes" id="UP001431783">
    <property type="component" value="Unassembled WGS sequence"/>
</dbReference>
<keyword evidence="1" id="KW-0732">Signal</keyword>
<protein>
    <submittedName>
        <fullName evidence="2">Uncharacterized protein</fullName>
    </submittedName>
</protein>
<dbReference type="EMBL" id="JARQZJ010000075">
    <property type="protein sequence ID" value="KAK9882406.1"/>
    <property type="molecule type" value="Genomic_DNA"/>
</dbReference>
<dbReference type="Gene3D" id="2.10.60.10">
    <property type="entry name" value="CD59"/>
    <property type="match status" value="1"/>
</dbReference>
<name>A0AAW1URF7_9CUCU</name>
<gene>
    <name evidence="2" type="ORF">WA026_020928</name>
</gene>
<proteinExistence type="predicted"/>
<dbReference type="InterPro" id="IPR045860">
    <property type="entry name" value="Snake_toxin-like_sf"/>
</dbReference>
<dbReference type="AlphaFoldDB" id="A0AAW1URF7"/>
<evidence type="ECO:0000313" key="2">
    <source>
        <dbReference type="EMBL" id="KAK9882406.1"/>
    </source>
</evidence>
<feature type="signal peptide" evidence="1">
    <location>
        <begin position="1"/>
        <end position="20"/>
    </location>
</feature>
<accession>A0AAW1URF7</accession>
<dbReference type="SUPFAM" id="SSF57302">
    <property type="entry name" value="Snake toxin-like"/>
    <property type="match status" value="2"/>
</dbReference>
<comment type="caution">
    <text evidence="2">The sequence shown here is derived from an EMBL/GenBank/DDBJ whole genome shotgun (WGS) entry which is preliminary data.</text>
</comment>
<sequence length="193" mass="22497">MMKFITALLVLVCLVGYGFSIKCHVCINDEDCLYGTTAHFDLKECKSDEDRCYRGVFRRGDRWAISDIERGCAKQNFCTEERKKENLNYDVNRCELCDYDGWTALKCHTCTNTGDCFYGTTQWFDMKECKSEEDRCFHGIFKKGDHWSYNDYVRGCATQDFCREERSKQNSTYVVSRCELCDYEGCNSGSLSF</sequence>
<reference evidence="2 3" key="1">
    <citation type="submission" date="2023-03" db="EMBL/GenBank/DDBJ databases">
        <title>Genome insight into feeding habits of ladybird beetles.</title>
        <authorList>
            <person name="Li H.-S."/>
            <person name="Huang Y.-H."/>
            <person name="Pang H."/>
        </authorList>
    </citation>
    <scope>NUCLEOTIDE SEQUENCE [LARGE SCALE GENOMIC DNA]</scope>
    <source>
        <strain evidence="2">SYSU_2023b</strain>
        <tissue evidence="2">Whole body</tissue>
    </source>
</reference>
<feature type="chain" id="PRO_5043486462" evidence="1">
    <location>
        <begin position="21"/>
        <end position="193"/>
    </location>
</feature>
<evidence type="ECO:0000313" key="3">
    <source>
        <dbReference type="Proteomes" id="UP001431783"/>
    </source>
</evidence>